<dbReference type="AlphaFoldDB" id="J9BZ86"/>
<evidence type="ECO:0000313" key="1">
    <source>
        <dbReference type="EMBL" id="EJW92890.1"/>
    </source>
</evidence>
<protein>
    <submittedName>
        <fullName evidence="1">Uncharacterized protein</fullName>
    </submittedName>
</protein>
<feature type="non-terminal residue" evidence="1">
    <location>
        <position position="1"/>
    </location>
</feature>
<proteinExistence type="predicted"/>
<accession>J9BZ86</accession>
<comment type="caution">
    <text evidence="1">The sequence shown here is derived from an EMBL/GenBank/DDBJ whole genome shotgun (WGS) entry which is preliminary data.</text>
</comment>
<organism evidence="1">
    <name type="scientific">gut metagenome</name>
    <dbReference type="NCBI Taxonomy" id="749906"/>
    <lineage>
        <taxon>unclassified sequences</taxon>
        <taxon>metagenomes</taxon>
        <taxon>organismal metagenomes</taxon>
    </lineage>
</organism>
<reference evidence="1" key="1">
    <citation type="journal article" date="2012" name="PLoS ONE">
        <title>Gene sets for utilization of primary and secondary nutrition supplies in the distal gut of endangered iberian lynx.</title>
        <authorList>
            <person name="Alcaide M."/>
            <person name="Messina E."/>
            <person name="Richter M."/>
            <person name="Bargiela R."/>
            <person name="Peplies J."/>
            <person name="Huws S.A."/>
            <person name="Newbold C.J."/>
            <person name="Golyshin P.N."/>
            <person name="Simon M.A."/>
            <person name="Lopez G."/>
            <person name="Yakimov M.M."/>
            <person name="Ferrer M."/>
        </authorList>
    </citation>
    <scope>NUCLEOTIDE SEQUENCE</scope>
</reference>
<sequence>DKLAIANFDFPEGTMNAGEAAVMQKGHEDLVELVNAVIENVKGDKGFDAAYEQAVAKSKEMGL</sequence>
<gene>
    <name evidence="1" type="ORF">EVA_19002</name>
</gene>
<dbReference type="EMBL" id="AMCI01007285">
    <property type="protein sequence ID" value="EJW92890.1"/>
    <property type="molecule type" value="Genomic_DNA"/>
</dbReference>
<name>J9BZ86_9ZZZZ</name>